<proteinExistence type="inferred from homology"/>
<dbReference type="SUPFAM" id="SSF52540">
    <property type="entry name" value="P-loop containing nucleoside triphosphate hydrolases"/>
    <property type="match status" value="2"/>
</dbReference>
<dbReference type="PANTHER" id="PTHR43505">
    <property type="entry name" value="REVERSE GYRASE"/>
    <property type="match status" value="1"/>
</dbReference>
<comment type="miscellaneous">
    <text evidence="16">This enzyme is the only unique feature of hyperthermophilic bacteria/archaea known and seems to be essential for adaptation to life at high temperatures. It may play a role in stabilization of DNA at high temperatures.</text>
</comment>
<dbReference type="InterPro" id="IPR014001">
    <property type="entry name" value="Helicase_ATP-bd"/>
</dbReference>
<dbReference type="InterPro" id="IPR027417">
    <property type="entry name" value="P-loop_NTPase"/>
</dbReference>
<evidence type="ECO:0000256" key="14">
    <source>
        <dbReference type="ARBA" id="ARBA00043976"/>
    </source>
</evidence>
<evidence type="ECO:0000256" key="15">
    <source>
        <dbReference type="ARBA" id="ARBA00049360"/>
    </source>
</evidence>
<comment type="function">
    <text evidence="17">Modifies the topological state of DNA by introducing positive supercoils in an ATP-dependent process, increasing the linking number in steps of +1. Binds to single-stranded DNA, transiently cleaves and then rejoins the ends, introducing a positive supercoil in the process. The scissile phosphodiester is attacked by the catalytic tyrosine of the enzyme, resulting in the formation of a DNA-(5'-phosphotyrosyl)-enzyme intermediate. Involved in rewinding DNA strands in regions of the chromosome that have opened up to allow replication, transcription, DNA repair and/or for DNA protection.</text>
</comment>
<comment type="cofactor">
    <cofactor evidence="1">
        <name>Mg(2+)</name>
        <dbReference type="ChEBI" id="CHEBI:18420"/>
    </cofactor>
</comment>
<evidence type="ECO:0000256" key="2">
    <source>
        <dbReference type="ARBA" id="ARBA00004496"/>
    </source>
</evidence>
<keyword evidence="10" id="KW-0460">Magnesium</keyword>
<dbReference type="InterPro" id="IPR040569">
    <property type="entry name" value="Znf_Rg"/>
</dbReference>
<dbReference type="Gene3D" id="3.40.50.300">
    <property type="entry name" value="P-loop containing nucleotide triphosphate hydrolases"/>
    <property type="match status" value="3"/>
</dbReference>
<dbReference type="InterPro" id="IPR013824">
    <property type="entry name" value="Topo_IA_cen_sub1"/>
</dbReference>
<dbReference type="GO" id="GO:0003677">
    <property type="term" value="F:DNA binding"/>
    <property type="evidence" value="ECO:0007669"/>
    <property type="project" value="UniProtKB-UniRule"/>
</dbReference>
<dbReference type="Pfam" id="PF01131">
    <property type="entry name" value="Topoisom_bac"/>
    <property type="match status" value="1"/>
</dbReference>
<comment type="function">
    <text evidence="16">Modifies the topological state of DNA by introducing positive supercoils in an ATP-dependent process, increasing the linking number in steps of +1. Binds to single-stranded DNA, transiently cleaves and then rejoins the ends, introducing a positive supercoil in the process. The scissile phosphodiester is attacked by the catalytic tyrosine of the enzyme, resulting in the formation of a DNA-(5'-phosphotyrosyl)-enzyme intermediate. Probably involved in rewinding DNA strands in regions of the chromosome that have opened up to allow replication, transcription, DNA repair and/or for DNA protection.</text>
</comment>
<keyword evidence="8 16" id="KW-0862">Zinc</keyword>
<evidence type="ECO:0000259" key="19">
    <source>
        <dbReference type="PROSITE" id="PS51192"/>
    </source>
</evidence>
<evidence type="ECO:0000256" key="13">
    <source>
        <dbReference type="ARBA" id="ARBA00023235"/>
    </source>
</evidence>
<evidence type="ECO:0000256" key="9">
    <source>
        <dbReference type="ARBA" id="ARBA00022840"/>
    </source>
</evidence>
<dbReference type="NCBIfam" id="TIGR01054">
    <property type="entry name" value="rgy"/>
    <property type="match status" value="1"/>
</dbReference>
<name>A0A7C4BAE9_THEPE</name>
<dbReference type="PROSITE" id="PS52039">
    <property type="entry name" value="TOPO_IA_2"/>
    <property type="match status" value="1"/>
</dbReference>
<comment type="subunit">
    <text evidence="3 16">Monomer.</text>
</comment>
<dbReference type="GO" id="GO:0016787">
    <property type="term" value="F:hydrolase activity"/>
    <property type="evidence" value="ECO:0007669"/>
    <property type="project" value="UniProtKB-KW"/>
</dbReference>
<evidence type="ECO:0000256" key="1">
    <source>
        <dbReference type="ARBA" id="ARBA00001946"/>
    </source>
</evidence>
<dbReference type="HAMAP" id="MF_01125">
    <property type="entry name" value="Reverse_gyrase"/>
    <property type="match status" value="1"/>
</dbReference>
<dbReference type="InterPro" id="IPR013826">
    <property type="entry name" value="Topo_IA_cen_sub3"/>
</dbReference>
<keyword evidence="16 22" id="KW-0378">Hydrolase</keyword>
<protein>
    <recommendedName>
        <fullName evidence="16 17">Reverse gyrase</fullName>
        <ecNumber evidence="16">5.6.2.-</ecNumber>
    </recommendedName>
</protein>
<keyword evidence="12 16" id="KW-0238">DNA-binding</keyword>
<keyword evidence="7 16" id="KW-0863">Zinc-finger</keyword>
<dbReference type="Gene3D" id="1.10.290.10">
    <property type="entry name" value="Topoisomerase I, domain 4"/>
    <property type="match status" value="1"/>
</dbReference>
<dbReference type="SMART" id="SM00487">
    <property type="entry name" value="DEXDc"/>
    <property type="match status" value="1"/>
</dbReference>
<feature type="domain" description="RG N-terminal-type" evidence="20">
    <location>
        <begin position="9"/>
        <end position="52"/>
    </location>
</feature>
<dbReference type="PROSITE" id="PS52037">
    <property type="entry name" value="ZF_RG_C"/>
    <property type="match status" value="1"/>
</dbReference>
<dbReference type="SMART" id="SM00436">
    <property type="entry name" value="TOP1Bc"/>
    <property type="match status" value="1"/>
</dbReference>
<dbReference type="PROSITE" id="PS51192">
    <property type="entry name" value="HELICASE_ATP_BIND_1"/>
    <property type="match status" value="1"/>
</dbReference>
<feature type="domain" description="Topo IA-type catalytic" evidence="21">
    <location>
        <begin position="838"/>
        <end position="1241"/>
    </location>
</feature>
<keyword evidence="6 16" id="KW-0547">Nucleotide-binding</keyword>
<dbReference type="SUPFAM" id="SSF56712">
    <property type="entry name" value="Prokaryotic type I DNA topoisomerase"/>
    <property type="match status" value="1"/>
</dbReference>
<dbReference type="AlphaFoldDB" id="A0A7C4BAE9"/>
<dbReference type="InterPro" id="IPR013497">
    <property type="entry name" value="Topo_IA_cen"/>
</dbReference>
<dbReference type="GO" id="GO:0006265">
    <property type="term" value="P:DNA topological change"/>
    <property type="evidence" value="ECO:0007669"/>
    <property type="project" value="UniProtKB-UniRule"/>
</dbReference>
<dbReference type="PANTHER" id="PTHR43505:SF1">
    <property type="entry name" value="REVERSE GYRASE"/>
    <property type="match status" value="1"/>
</dbReference>
<evidence type="ECO:0000256" key="4">
    <source>
        <dbReference type="ARBA" id="ARBA00022490"/>
    </source>
</evidence>
<evidence type="ECO:0000256" key="12">
    <source>
        <dbReference type="ARBA" id="ARBA00023125"/>
    </source>
</evidence>
<comment type="caution">
    <text evidence="22">The sequence shown here is derived from an EMBL/GenBank/DDBJ whole genome shotgun (WGS) entry which is preliminary data.</text>
</comment>
<comment type="cofactor">
    <cofactor evidence="16">
        <name>Zn(2+)</name>
        <dbReference type="ChEBI" id="CHEBI:29105"/>
    </cofactor>
    <text evidence="16">Binds 1 or 2 zinc ions per subunit.</text>
</comment>
<dbReference type="SMART" id="SM00493">
    <property type="entry name" value="TOPRIM"/>
    <property type="match status" value="1"/>
</dbReference>
<dbReference type="SMART" id="SM00437">
    <property type="entry name" value="TOP1Ac"/>
    <property type="match status" value="1"/>
</dbReference>
<evidence type="ECO:0000259" key="18">
    <source>
        <dbReference type="PROSITE" id="PS50880"/>
    </source>
</evidence>
<dbReference type="EMBL" id="DTFI01000165">
    <property type="protein sequence ID" value="HGI43982.1"/>
    <property type="molecule type" value="Genomic_DNA"/>
</dbReference>
<comment type="similarity">
    <text evidence="14 16">In the N-terminal section; belongs to the DEAD box helicase family. DDVD subfamily.</text>
</comment>
<evidence type="ECO:0000259" key="21">
    <source>
        <dbReference type="PROSITE" id="PS52039"/>
    </source>
</evidence>
<dbReference type="InterPro" id="IPR034142">
    <property type="entry name" value="TOPRIM_RevGyr"/>
</dbReference>
<dbReference type="EC" id="5.6.2.-" evidence="16"/>
<feature type="binding site" evidence="16">
    <location>
        <position position="97"/>
    </location>
    <ligand>
        <name>ATP</name>
        <dbReference type="ChEBI" id="CHEBI:30616"/>
    </ligand>
</feature>
<dbReference type="GO" id="GO:0008270">
    <property type="term" value="F:zinc ion binding"/>
    <property type="evidence" value="ECO:0007669"/>
    <property type="project" value="UniProtKB-UniRule"/>
</dbReference>
<comment type="subcellular location">
    <subcellularLocation>
        <location evidence="2 16">Cytoplasm</location>
    </subcellularLocation>
</comment>
<reference evidence="22" key="1">
    <citation type="journal article" date="2020" name="mSystems">
        <title>Genome- and Community-Level Interaction Insights into Carbon Utilization and Element Cycling Functions of Hydrothermarchaeota in Hydrothermal Sediment.</title>
        <authorList>
            <person name="Zhou Z."/>
            <person name="Liu Y."/>
            <person name="Xu W."/>
            <person name="Pan J."/>
            <person name="Luo Z.H."/>
            <person name="Li M."/>
        </authorList>
    </citation>
    <scope>NUCLEOTIDE SEQUENCE [LARGE SCALE GENOMIC DNA]</scope>
    <source>
        <strain evidence="22">SpSt-735</strain>
    </source>
</reference>
<organism evidence="22">
    <name type="scientific">Thermofilum pendens</name>
    <dbReference type="NCBI Taxonomy" id="2269"/>
    <lineage>
        <taxon>Archaea</taxon>
        <taxon>Thermoproteota</taxon>
        <taxon>Thermoprotei</taxon>
        <taxon>Thermofilales</taxon>
        <taxon>Thermofilaceae</taxon>
        <taxon>Thermofilum</taxon>
    </lineage>
</organism>
<evidence type="ECO:0000256" key="11">
    <source>
        <dbReference type="ARBA" id="ARBA00023029"/>
    </source>
</evidence>
<evidence type="ECO:0000256" key="17">
    <source>
        <dbReference type="RuleBase" id="RU004026"/>
    </source>
</evidence>
<dbReference type="GO" id="GO:0006260">
    <property type="term" value="P:DNA replication"/>
    <property type="evidence" value="ECO:0007669"/>
    <property type="project" value="UniProtKB-UniRule"/>
</dbReference>
<evidence type="ECO:0000256" key="7">
    <source>
        <dbReference type="ARBA" id="ARBA00022771"/>
    </source>
</evidence>
<keyword evidence="11 16" id="KW-0799">Topoisomerase</keyword>
<dbReference type="Pfam" id="PF17915">
    <property type="entry name" value="zf_Rg"/>
    <property type="match status" value="1"/>
</dbReference>
<dbReference type="InterPro" id="IPR005736">
    <property type="entry name" value="Reverse_gyrase"/>
</dbReference>
<keyword evidence="9 16" id="KW-0067">ATP-binding</keyword>
<evidence type="ECO:0000256" key="8">
    <source>
        <dbReference type="ARBA" id="ARBA00022833"/>
    </source>
</evidence>
<evidence type="ECO:0000256" key="3">
    <source>
        <dbReference type="ARBA" id="ARBA00011245"/>
    </source>
</evidence>
<gene>
    <name evidence="16 22" type="primary">rgy</name>
    <name evidence="22" type="ORF">ENV17_06325</name>
</gene>
<keyword evidence="13 16" id="KW-0413">Isomerase</keyword>
<accession>A0A7C4BAE9</accession>
<dbReference type="CDD" id="cd03361">
    <property type="entry name" value="TOPRIM_TopoIA_RevGyr"/>
    <property type="match status" value="1"/>
</dbReference>
<dbReference type="GO" id="GO:0005737">
    <property type="term" value="C:cytoplasm"/>
    <property type="evidence" value="ECO:0007669"/>
    <property type="project" value="UniProtKB-SubCell"/>
</dbReference>
<dbReference type="Gene3D" id="1.10.460.10">
    <property type="entry name" value="Topoisomerase I, domain 2"/>
    <property type="match status" value="1"/>
</dbReference>
<evidence type="ECO:0000259" key="20">
    <source>
        <dbReference type="PROSITE" id="PS52036"/>
    </source>
</evidence>
<dbReference type="PROSITE" id="PS50880">
    <property type="entry name" value="TOPRIM"/>
    <property type="match status" value="1"/>
</dbReference>
<dbReference type="GO" id="GO:0008094">
    <property type="term" value="F:ATP-dependent activity, acting on DNA"/>
    <property type="evidence" value="ECO:0007669"/>
    <property type="project" value="UniProtKB-UniRule"/>
</dbReference>
<dbReference type="Pfam" id="PF01751">
    <property type="entry name" value="Toprim"/>
    <property type="match status" value="1"/>
</dbReference>
<dbReference type="CDD" id="cd00186">
    <property type="entry name" value="TOP1Ac"/>
    <property type="match status" value="1"/>
</dbReference>
<dbReference type="InterPro" id="IPR003602">
    <property type="entry name" value="Topo_IA_DNA-bd_dom"/>
</dbReference>
<comment type="domain">
    <text evidence="16">Introduction of positive supercoils requires the cooperation of both domains. The helicase-like domain probably does not directly unwind DNA, but more likely acts by driving ATP-dependent conformational changes within the whole enzyme. A beta hairpin in the 'latch' region of the N-terminal domain plays a regulatory role in the enzyme, repressing topoisomerase activity in the absence of ATP and preventing the enzyme from acting as an ATP-independent relaxing enzyme; it also helps to coordinate nucleotide hydrolysis by the ATPase domain with the supercoiling activity of the topoisomerase domain.</text>
</comment>
<evidence type="ECO:0000256" key="16">
    <source>
        <dbReference type="HAMAP-Rule" id="MF_01125"/>
    </source>
</evidence>
<sequence length="1243" mass="140762">MERVERELELSHAIFKEMCFNCGGDITDYRLARKYPCASCLREPPGEEEVGLEEVARELRRRGKAKGVAEIVETRGVVEEFSRFFERVVGNKPWSAQKTWALRALKGVSFAILAPTGVGKTLFGLVLSLFLASQGKKSYLLFPNSALLVHVHKRLSELARAAGVEDSRMIAYYAGLSKSEKEQALQRILSRDYDILLSTPQFLNKHFDKLEGATFDLVFVDDVDAVLKSSRSINKILQLLGFSKEYIGKALELVYTRVRLAAAARRGQPPQDLLDRIGQLEEEVKKAAAKRHGVLLVSTATGRPRGLRVRLFRELLGFEVGSRSELLRKVVDAYVVVPKGEVFKEVVNLAARLGSGGLIFAPIGTDEGELLRLVDELQARGLRAELMRGKLRKSVLEEFEGGEVNVLVGVASYYGLLVRGLDMPHVVKYVLFAGVPCFRFKTDVESLSPIRVIQLAANVAQVATREDKVEIERLVAALRRVLTTLEPQQYQQLLNSLKQGEAPPKLAGVVKLVKRLQELVGKYLSSKEYLERLSRETAVQLVQENASLTLVLPDVLTYVQASGRSSRLYAGGISKGLSVVVSDDPVLVQKLEKASRFYIGEDGWRPLSEIDLDILIKEISQERELIRRIIKGEIKPGEVKELMRTALVIVESPTKARTIASFFGRPSKRRFGRYVVYEVSTGGYQLQIIATMGHVFDLTTSMYRFDHLEDLYGVVVVPDRKVYLPVFTTIKKCLRCGRQFTDYPVVEKNGKKVVMKQCPYCQDTRILDKVEIVELLRKLAEEVDEVLIATDPDTEGEKIAWDVAMVLKPYANSIRRIEFHEVTKRAFEEALRNPREISINFVRAQLVRRIEDRWIGFALSSRLWKKFDMKWLSAGRVQTPVLGWIISRYRESAESVRPVFTVELSNSYRILIENLELDGKKPREVCRELEDAEVVVSSLGVTVKELQPLPPFATDTLLREANRVLGFSADYAMKLAQDLFELGLITYHRTDSTRVSDAGLAVARMYITEKFGDEYFKPRRWGEGGAHECIRPTRPLDVDTLQGMIRQGVLQLPTPLTKDHLALYNLVFRRFMASQMQPAVIEEERLEVKGPYFRKELTRVKRVVYKGFLEVQPLRDVWAALEPGVYKAVGCSYKKAALIPLFTQADVIQLMKEKNIGRPSTYSEVVKKLLDRHYVITVKRSKLVPTKLGMHVYKFLAENHGNLVSENKTVEVLEKMDAVENGLADYKEVLSEFYSEIQRVLKS</sequence>
<evidence type="ECO:0000256" key="10">
    <source>
        <dbReference type="ARBA" id="ARBA00022842"/>
    </source>
</evidence>
<dbReference type="GO" id="GO:0160097">
    <property type="term" value="F:reverse gyrase activity"/>
    <property type="evidence" value="ECO:0007669"/>
    <property type="project" value="UniProtKB-UniRule"/>
</dbReference>
<comment type="similarity">
    <text evidence="16">In the C-terminal section; belongs to the type IA topoisomerase family.</text>
</comment>
<dbReference type="PROSITE" id="PS52036">
    <property type="entry name" value="ZF_RG_N"/>
    <property type="match status" value="1"/>
</dbReference>
<feature type="region of interest" description="Topoisomerase I" evidence="16">
    <location>
        <begin position="641"/>
        <end position="1243"/>
    </location>
</feature>
<feature type="domain" description="Toprim" evidence="18">
    <location>
        <begin position="645"/>
        <end position="822"/>
    </location>
</feature>
<dbReference type="Pfam" id="PF00270">
    <property type="entry name" value="DEAD"/>
    <property type="match status" value="1"/>
</dbReference>
<dbReference type="Gene3D" id="2.60.510.20">
    <property type="match status" value="1"/>
</dbReference>
<evidence type="ECO:0000313" key="22">
    <source>
        <dbReference type="EMBL" id="HGI43982.1"/>
    </source>
</evidence>
<dbReference type="InterPro" id="IPR023405">
    <property type="entry name" value="Topo_IA_core_domain"/>
</dbReference>
<dbReference type="InterPro" id="IPR011545">
    <property type="entry name" value="DEAD/DEAH_box_helicase_dom"/>
</dbReference>
<evidence type="ECO:0000256" key="6">
    <source>
        <dbReference type="ARBA" id="ARBA00022741"/>
    </source>
</evidence>
<dbReference type="InterPro" id="IPR003601">
    <property type="entry name" value="Topo_IA_2"/>
</dbReference>
<dbReference type="CDD" id="cd17924">
    <property type="entry name" value="DDXDc_reverse_gyrase"/>
    <property type="match status" value="1"/>
</dbReference>
<evidence type="ECO:0000256" key="5">
    <source>
        <dbReference type="ARBA" id="ARBA00022723"/>
    </source>
</evidence>
<dbReference type="InterPro" id="IPR006171">
    <property type="entry name" value="TOPRIM_dom"/>
</dbReference>
<comment type="catalytic activity">
    <reaction evidence="15 16 17">
        <text>ATP + H2O = ADP + phosphate + H(+)</text>
        <dbReference type="Rhea" id="RHEA:13065"/>
        <dbReference type="ChEBI" id="CHEBI:15377"/>
        <dbReference type="ChEBI" id="CHEBI:15378"/>
        <dbReference type="ChEBI" id="CHEBI:30616"/>
        <dbReference type="ChEBI" id="CHEBI:43474"/>
        <dbReference type="ChEBI" id="CHEBI:456216"/>
    </reaction>
</comment>
<dbReference type="GO" id="GO:0005524">
    <property type="term" value="F:ATP binding"/>
    <property type="evidence" value="ECO:0007669"/>
    <property type="project" value="UniProtKB-UniRule"/>
</dbReference>
<dbReference type="Gene3D" id="3.40.50.140">
    <property type="match status" value="1"/>
</dbReference>
<feature type="active site" description="O-(5'-phospho-DNA)-tyrosine intermediate" evidence="16">
    <location>
        <position position="987"/>
    </location>
</feature>
<keyword evidence="4 16" id="KW-0963">Cytoplasm</keyword>
<keyword evidence="5 16" id="KW-0479">Metal-binding</keyword>
<dbReference type="PRINTS" id="PR00417">
    <property type="entry name" value="PRTPISMRASEI"/>
</dbReference>
<feature type="domain" description="Helicase ATP-binding" evidence="19">
    <location>
        <begin position="101"/>
        <end position="243"/>
    </location>
</feature>